<accession>A0A2M6WR23</accession>
<evidence type="ECO:0000313" key="2">
    <source>
        <dbReference type="Proteomes" id="UP000228900"/>
    </source>
</evidence>
<name>A0A2M6WR23_9BACT</name>
<evidence type="ECO:0000313" key="1">
    <source>
        <dbReference type="EMBL" id="PIT95240.1"/>
    </source>
</evidence>
<protein>
    <submittedName>
        <fullName evidence="1">Uncharacterized protein</fullName>
    </submittedName>
</protein>
<feature type="non-terminal residue" evidence="1">
    <location>
        <position position="1"/>
    </location>
</feature>
<comment type="caution">
    <text evidence="1">The sequence shown here is derived from an EMBL/GenBank/DDBJ whole genome shotgun (WGS) entry which is preliminary data.</text>
</comment>
<reference evidence="2" key="1">
    <citation type="submission" date="2017-09" db="EMBL/GenBank/DDBJ databases">
        <title>Depth-based differentiation of microbial function through sediment-hosted aquifers and enrichment of novel symbionts in the deep terrestrial subsurface.</title>
        <authorList>
            <person name="Probst A.J."/>
            <person name="Ladd B."/>
            <person name="Jarett J.K."/>
            <person name="Geller-Mcgrath D.E."/>
            <person name="Sieber C.M.K."/>
            <person name="Emerson J.B."/>
            <person name="Anantharaman K."/>
            <person name="Thomas B.C."/>
            <person name="Malmstrom R."/>
            <person name="Stieglmeier M."/>
            <person name="Klingl A."/>
            <person name="Woyke T."/>
            <person name="Ryan C.M."/>
            <person name="Banfield J.F."/>
        </authorList>
    </citation>
    <scope>NUCLEOTIDE SEQUENCE [LARGE SCALE GENOMIC DNA]</scope>
</reference>
<gene>
    <name evidence="1" type="ORF">COT98_00570</name>
</gene>
<organism evidence="1 2">
    <name type="scientific">Candidatus Falkowbacteria bacterium CG10_big_fil_rev_8_21_14_0_10_39_9</name>
    <dbReference type="NCBI Taxonomy" id="1974566"/>
    <lineage>
        <taxon>Bacteria</taxon>
        <taxon>Candidatus Falkowiibacteriota</taxon>
    </lineage>
</organism>
<dbReference type="EMBL" id="PFAQ01000011">
    <property type="protein sequence ID" value="PIT95240.1"/>
    <property type="molecule type" value="Genomic_DNA"/>
</dbReference>
<proteinExistence type="predicted"/>
<sequence>KRFADLWKIPEKVLRTNEDSQLLSFVLSQLKYPEVFLQKVKELYNNPSLESYDVLEFKDGRIFDRSSKPQFIGEKIIGRVWDFRDVASQKSSEVVIKEKLLETEKLNSFIINRENKMIELKKEISELKKKLGEA</sequence>
<dbReference type="AlphaFoldDB" id="A0A2M6WR23"/>
<dbReference type="Proteomes" id="UP000228900">
    <property type="component" value="Unassembled WGS sequence"/>
</dbReference>